<organism evidence="2 3">
    <name type="scientific">Brevibacillus ruminantium</name>
    <dbReference type="NCBI Taxonomy" id="2950604"/>
    <lineage>
        <taxon>Bacteria</taxon>
        <taxon>Bacillati</taxon>
        <taxon>Bacillota</taxon>
        <taxon>Bacilli</taxon>
        <taxon>Bacillales</taxon>
        <taxon>Paenibacillaceae</taxon>
        <taxon>Brevibacillus</taxon>
    </lineage>
</organism>
<sequence>MSQNIINTAKSVRQIVLHQVQSIPEELFDVQPPQFNNTIRWNVGHIVFCLESFLSLGFSDVSRLPESYTALFNTGTKPSDWTATPPTKEELVQHLSEQLARIAEISPDKLEEPLKSPVEMGPLRFTTVGEVINFSIVHEAMHSSTISSLLKVVKYGK</sequence>
<protein>
    <submittedName>
        <fullName evidence="2">DinB family protein</fullName>
    </submittedName>
</protein>
<reference evidence="2" key="1">
    <citation type="submission" date="2022-06" db="EMBL/GenBank/DDBJ databases">
        <title>Genome sequencing of Brevibacillus sp. BB3-R1.</title>
        <authorList>
            <person name="Heo J."/>
            <person name="Lee D."/>
            <person name="Won M."/>
            <person name="Han B.-H."/>
            <person name="Hong S.-B."/>
            <person name="Kwon S.-W."/>
        </authorList>
    </citation>
    <scope>NUCLEOTIDE SEQUENCE</scope>
    <source>
        <strain evidence="2">BB3-R1</strain>
    </source>
</reference>
<gene>
    <name evidence="2" type="ORF">NDK47_06700</name>
</gene>
<dbReference type="InterPro" id="IPR024775">
    <property type="entry name" value="DinB-like"/>
</dbReference>
<evidence type="ECO:0000313" key="2">
    <source>
        <dbReference type="EMBL" id="USG66980.1"/>
    </source>
</evidence>
<dbReference type="Pfam" id="PF12867">
    <property type="entry name" value="DinB_2"/>
    <property type="match status" value="1"/>
</dbReference>
<proteinExistence type="predicted"/>
<dbReference type="Proteomes" id="UP001056500">
    <property type="component" value="Chromosome"/>
</dbReference>
<dbReference type="InterPro" id="IPR034660">
    <property type="entry name" value="DinB/YfiT-like"/>
</dbReference>
<accession>A0ABY4WIK4</accession>
<feature type="domain" description="DinB-like" evidence="1">
    <location>
        <begin position="12"/>
        <end position="146"/>
    </location>
</feature>
<dbReference type="SUPFAM" id="SSF109854">
    <property type="entry name" value="DinB/YfiT-like putative metalloenzymes"/>
    <property type="match status" value="1"/>
</dbReference>
<dbReference type="Gene3D" id="1.20.120.450">
    <property type="entry name" value="dinb family like domain"/>
    <property type="match status" value="1"/>
</dbReference>
<evidence type="ECO:0000313" key="3">
    <source>
        <dbReference type="Proteomes" id="UP001056500"/>
    </source>
</evidence>
<dbReference type="RefSeq" id="WP_251874084.1">
    <property type="nucleotide sequence ID" value="NZ_CP098755.1"/>
</dbReference>
<dbReference type="EMBL" id="CP098755">
    <property type="protein sequence ID" value="USG66980.1"/>
    <property type="molecule type" value="Genomic_DNA"/>
</dbReference>
<keyword evidence="3" id="KW-1185">Reference proteome</keyword>
<evidence type="ECO:0000259" key="1">
    <source>
        <dbReference type="Pfam" id="PF12867"/>
    </source>
</evidence>
<name>A0ABY4WIK4_9BACL</name>